<evidence type="ECO:0000313" key="17">
    <source>
        <dbReference type="Ensembl" id="ENSCSAVP00000002912.1"/>
    </source>
</evidence>
<dbReference type="PROSITE" id="PS51184">
    <property type="entry name" value="JMJC"/>
    <property type="match status" value="1"/>
</dbReference>
<proteinExistence type="inferred from homology"/>
<dbReference type="InterPro" id="IPR003347">
    <property type="entry name" value="JmjC_dom"/>
</dbReference>
<evidence type="ECO:0000256" key="8">
    <source>
        <dbReference type="ARBA" id="ARBA00023002"/>
    </source>
</evidence>
<evidence type="ECO:0000256" key="3">
    <source>
        <dbReference type="ARBA" id="ARBA00022553"/>
    </source>
</evidence>
<dbReference type="InterPro" id="IPR046941">
    <property type="entry name" value="KDM6_GATAL_sf"/>
</dbReference>
<evidence type="ECO:0000256" key="4">
    <source>
        <dbReference type="ARBA" id="ARBA00022723"/>
    </source>
</evidence>
<dbReference type="Proteomes" id="UP000007875">
    <property type="component" value="Unassembled WGS sequence"/>
</dbReference>
<dbReference type="InterPro" id="IPR048560">
    <property type="entry name" value="KDM6A_B-like_GATAL"/>
</dbReference>
<evidence type="ECO:0000256" key="9">
    <source>
        <dbReference type="ARBA" id="ARBA00023004"/>
    </source>
</evidence>
<evidence type="ECO:0000256" key="5">
    <source>
        <dbReference type="ARBA" id="ARBA00022833"/>
    </source>
</evidence>
<reference evidence="18" key="1">
    <citation type="submission" date="2003-08" db="EMBL/GenBank/DDBJ databases">
        <authorList>
            <person name="Birren B."/>
            <person name="Nusbaum C."/>
            <person name="Abebe A."/>
            <person name="Abouelleil A."/>
            <person name="Adekoya E."/>
            <person name="Ait-zahra M."/>
            <person name="Allen N."/>
            <person name="Allen T."/>
            <person name="An P."/>
            <person name="Anderson M."/>
            <person name="Anderson S."/>
            <person name="Arachchi H."/>
            <person name="Armbruster J."/>
            <person name="Bachantsang P."/>
            <person name="Baldwin J."/>
            <person name="Barry A."/>
            <person name="Bayul T."/>
            <person name="Blitshsteyn B."/>
            <person name="Bloom T."/>
            <person name="Blye J."/>
            <person name="Boguslavskiy L."/>
            <person name="Borowsky M."/>
            <person name="Boukhgalter B."/>
            <person name="Brunache A."/>
            <person name="Butler J."/>
            <person name="Calixte N."/>
            <person name="Calvo S."/>
            <person name="Camarata J."/>
            <person name="Campo K."/>
            <person name="Chang J."/>
            <person name="Cheshatsang Y."/>
            <person name="Citroen M."/>
            <person name="Collymore A."/>
            <person name="Considine T."/>
            <person name="Cook A."/>
            <person name="Cooke P."/>
            <person name="Corum B."/>
            <person name="Cuomo C."/>
            <person name="David R."/>
            <person name="Dawoe T."/>
            <person name="Degray S."/>
            <person name="Dodge S."/>
            <person name="Dooley K."/>
            <person name="Dorje P."/>
            <person name="Dorjee K."/>
            <person name="Dorris L."/>
            <person name="Duffey N."/>
            <person name="Dupes A."/>
            <person name="Elkins T."/>
            <person name="Engels R."/>
            <person name="Erickson J."/>
            <person name="Farina A."/>
            <person name="Faro S."/>
            <person name="Ferreira P."/>
            <person name="Fischer H."/>
            <person name="Fitzgerald M."/>
            <person name="Foley K."/>
            <person name="Gage D."/>
            <person name="Galagan J."/>
            <person name="Gearin G."/>
            <person name="Gnerre S."/>
            <person name="Gnirke A."/>
            <person name="Goyette A."/>
            <person name="Graham J."/>
            <person name="Grandbois E."/>
            <person name="Gyaltsen K."/>
            <person name="Hafez N."/>
            <person name="Hagopian D."/>
            <person name="Hagos B."/>
            <person name="Hall J."/>
            <person name="Hatcher B."/>
            <person name="Heller A."/>
            <person name="Higgins H."/>
            <person name="Honan T."/>
            <person name="Horn A."/>
            <person name="Houde N."/>
            <person name="Hughes L."/>
            <person name="Hulme W."/>
            <person name="Husby E."/>
            <person name="Iliev I."/>
            <person name="Jaffe D."/>
            <person name="Jones C."/>
            <person name="Kamal M."/>
            <person name="Kamat A."/>
            <person name="Kamvysselis M."/>
            <person name="Karlsson E."/>
            <person name="Kells C."/>
            <person name="Kieu A."/>
            <person name="Kisner P."/>
            <person name="Kodira C."/>
            <person name="Kulbokas E."/>
            <person name="Labutti K."/>
            <person name="Lama D."/>
            <person name="Landers T."/>
            <person name="Leger J."/>
            <person name="Levine S."/>
            <person name="Lewis D."/>
            <person name="Lewis T."/>
            <person name="Lindblad-toh K."/>
            <person name="Liu X."/>
            <person name="Lokyitsang T."/>
            <person name="Lokyitsang Y."/>
            <person name="Lucien O."/>
            <person name="Lui A."/>
            <person name="Ma L.J."/>
            <person name="Mabbitt R."/>
            <person name="Macdonald J."/>
            <person name="Maclean C."/>
            <person name="Major J."/>
            <person name="Manning J."/>
            <person name="Marabella R."/>
            <person name="Maru K."/>
            <person name="Matthews C."/>
            <person name="Mauceli E."/>
            <person name="Mccarthy M."/>
            <person name="Mcdonough S."/>
            <person name="Mcghee T."/>
            <person name="Meldrim J."/>
            <person name="Meneus L."/>
            <person name="Mesirov J."/>
            <person name="Mihalev A."/>
            <person name="Mihova T."/>
            <person name="Mikkelsen T."/>
            <person name="Mlenga V."/>
            <person name="Moru K."/>
            <person name="Mozes J."/>
            <person name="Mulrain L."/>
            <person name="Munson G."/>
            <person name="Naylor J."/>
            <person name="Newes C."/>
            <person name="Nguyen C."/>
            <person name="Nguyen N."/>
            <person name="Nguyen T."/>
            <person name="Nicol R."/>
            <person name="Nielsen C."/>
            <person name="Nizzari M."/>
            <person name="Norbu C."/>
            <person name="Norbu N."/>
            <person name="O'donnell P."/>
            <person name="Okoawo O."/>
            <person name="O'leary S."/>
            <person name="Omotosho B."/>
            <person name="O'neill K."/>
            <person name="Osman S."/>
            <person name="Parker S."/>
            <person name="Perrin D."/>
            <person name="Phunkhang P."/>
            <person name="Piqani B."/>
            <person name="Purcell S."/>
            <person name="Rachupka T."/>
            <person name="Ramasamy U."/>
            <person name="Rameau R."/>
            <person name="Ray V."/>
            <person name="Raymond C."/>
            <person name="Retta R."/>
            <person name="Richardson S."/>
            <person name="Rise C."/>
            <person name="Rodriguez J."/>
            <person name="Rogers J."/>
            <person name="Rogov P."/>
            <person name="Rutman M."/>
            <person name="Schupbach R."/>
            <person name="Seaman C."/>
            <person name="Settipalli S."/>
            <person name="Sharpe T."/>
            <person name="Sheridan J."/>
            <person name="Sherpa N."/>
            <person name="Shi J."/>
            <person name="Smirnov S."/>
            <person name="Smith C."/>
            <person name="Sougnez C."/>
            <person name="Spencer B."/>
            <person name="Stalker J."/>
            <person name="Stange-thomann N."/>
            <person name="Stavropoulos S."/>
            <person name="Stetson K."/>
            <person name="Stone C."/>
            <person name="Stone S."/>
            <person name="Stubbs M."/>
            <person name="Talamas J."/>
            <person name="Tchuinga P."/>
            <person name="Tenzing P."/>
            <person name="Tesfaye S."/>
            <person name="Theodore J."/>
            <person name="Thoulutsang Y."/>
            <person name="Topham K."/>
            <person name="Towey S."/>
            <person name="Tsamla T."/>
            <person name="Tsomo N."/>
            <person name="Vallee D."/>
            <person name="Vassiliev H."/>
            <person name="Venkataraman V."/>
            <person name="Vinson J."/>
            <person name="Vo A."/>
            <person name="Wade C."/>
            <person name="Wang S."/>
            <person name="Wangchuk T."/>
            <person name="Wangdi T."/>
            <person name="Whittaker C."/>
            <person name="Wilkinson J."/>
            <person name="Wu Y."/>
            <person name="Wyman D."/>
            <person name="Yadav S."/>
            <person name="Yang S."/>
            <person name="Yang X."/>
            <person name="Yeager S."/>
            <person name="Yee E."/>
            <person name="Young G."/>
            <person name="Zainoun J."/>
            <person name="Zembeck L."/>
            <person name="Zimmer A."/>
            <person name="Zody M."/>
            <person name="Lander E."/>
        </authorList>
    </citation>
    <scope>NUCLEOTIDE SEQUENCE [LARGE SCALE GENOMIC DNA]</scope>
</reference>
<protein>
    <recommendedName>
        <fullName evidence="12">[histone H3]-trimethyl-L-lysine(27) demethylase</fullName>
        <ecNumber evidence="12">1.14.11.68</ecNumber>
    </recommendedName>
</protein>
<dbReference type="Gene3D" id="2.60.120.650">
    <property type="entry name" value="Cupin"/>
    <property type="match status" value="1"/>
</dbReference>
<dbReference type="Gene3D" id="2.10.110.20">
    <property type="match status" value="1"/>
</dbReference>
<reference evidence="17" key="2">
    <citation type="submission" date="2025-08" db="UniProtKB">
        <authorList>
            <consortium name="Ensembl"/>
        </authorList>
    </citation>
    <scope>IDENTIFICATION</scope>
</reference>
<dbReference type="FunFam" id="1.20.58.1370:FF:000001">
    <property type="entry name" value="lysine-specific demethylase 6A isoform X2"/>
    <property type="match status" value="1"/>
</dbReference>
<dbReference type="Gene3D" id="1.20.58.1370">
    <property type="match status" value="1"/>
</dbReference>
<feature type="domain" description="JmjC" evidence="16">
    <location>
        <begin position="880"/>
        <end position="1045"/>
    </location>
</feature>
<dbReference type="GO" id="GO:0010468">
    <property type="term" value="P:regulation of gene expression"/>
    <property type="evidence" value="ECO:0007669"/>
    <property type="project" value="TreeGrafter"/>
</dbReference>
<dbReference type="SUPFAM" id="SSF48452">
    <property type="entry name" value="TPR-like"/>
    <property type="match status" value="2"/>
</dbReference>
<dbReference type="Pfam" id="PF21322">
    <property type="entry name" value="KDM6_C-hel"/>
    <property type="match status" value="1"/>
</dbReference>
<feature type="compositionally biased region" description="Polar residues" evidence="15">
    <location>
        <begin position="828"/>
        <end position="853"/>
    </location>
</feature>
<feature type="compositionally biased region" description="Polar residues" evidence="15">
    <location>
        <begin position="550"/>
        <end position="570"/>
    </location>
</feature>
<comment type="subcellular location">
    <subcellularLocation>
        <location evidence="2">Nucleus</location>
    </subcellularLocation>
</comment>
<keyword evidence="6" id="KW-0156">Chromatin regulator</keyword>
<comment type="similarity">
    <text evidence="11">Belongs to the UTX family.</text>
</comment>
<organism evidence="17 18">
    <name type="scientific">Ciona savignyi</name>
    <name type="common">Pacific transparent sea squirt</name>
    <dbReference type="NCBI Taxonomy" id="51511"/>
    <lineage>
        <taxon>Eukaryota</taxon>
        <taxon>Metazoa</taxon>
        <taxon>Chordata</taxon>
        <taxon>Tunicata</taxon>
        <taxon>Ascidiacea</taxon>
        <taxon>Phlebobranchia</taxon>
        <taxon>Cionidae</taxon>
        <taxon>Ciona</taxon>
    </lineage>
</organism>
<dbReference type="Pfam" id="PF02373">
    <property type="entry name" value="JmjC"/>
    <property type="match status" value="1"/>
</dbReference>
<dbReference type="PANTHER" id="PTHR14017:SF1">
    <property type="entry name" value="LD02225P"/>
    <property type="match status" value="1"/>
</dbReference>
<keyword evidence="14" id="KW-0802">TPR repeat</keyword>
<dbReference type="GO" id="GO:0071558">
    <property type="term" value="F:histone H3K27me2/H3K27me3 demethylase activity"/>
    <property type="evidence" value="ECO:0007669"/>
    <property type="project" value="UniProtKB-EC"/>
</dbReference>
<keyword evidence="9" id="KW-0408">Iron</keyword>
<dbReference type="SUPFAM" id="SSF51197">
    <property type="entry name" value="Clavaminate synthase-like"/>
    <property type="match status" value="1"/>
</dbReference>
<dbReference type="AlphaFoldDB" id="H2YC64"/>
<dbReference type="GO" id="GO:0000978">
    <property type="term" value="F:RNA polymerase II cis-regulatory region sequence-specific DNA binding"/>
    <property type="evidence" value="ECO:0007669"/>
    <property type="project" value="TreeGrafter"/>
</dbReference>
<feature type="repeat" description="TPR" evidence="14">
    <location>
        <begin position="231"/>
        <end position="264"/>
    </location>
</feature>
<evidence type="ECO:0000256" key="10">
    <source>
        <dbReference type="ARBA" id="ARBA00023242"/>
    </source>
</evidence>
<keyword evidence="18" id="KW-1185">Reference proteome</keyword>
<dbReference type="Pfam" id="PF21326">
    <property type="entry name" value="KDM6_GATAL"/>
    <property type="match status" value="1"/>
</dbReference>
<feature type="compositionally biased region" description="Polar residues" evidence="15">
    <location>
        <begin position="616"/>
        <end position="627"/>
    </location>
</feature>
<evidence type="ECO:0000313" key="18">
    <source>
        <dbReference type="Proteomes" id="UP000007875"/>
    </source>
</evidence>
<dbReference type="InterPro" id="IPR019734">
    <property type="entry name" value="TPR_rpt"/>
</dbReference>
<dbReference type="GO" id="GO:0046872">
    <property type="term" value="F:metal ion binding"/>
    <property type="evidence" value="ECO:0007669"/>
    <property type="project" value="UniProtKB-KW"/>
</dbReference>
<evidence type="ECO:0000256" key="1">
    <source>
        <dbReference type="ARBA" id="ARBA00001954"/>
    </source>
</evidence>
<evidence type="ECO:0000256" key="2">
    <source>
        <dbReference type="ARBA" id="ARBA00004123"/>
    </source>
</evidence>
<sequence length="1185" mass="133445">KANPDLYCKLGHLHLLSEDYHKSLSAYNKYHLLESEYWKDYPFLFGLGIVYYHFSAYSWTVKLFQQLLYNEPSFCKINEVHCRLGLVFKVTSNLESAVKHFKRALADPRSCSISKPEIRFHLGHLYEIQGKYVAARGEYEQIIALPATQVKSFVQANTLRQLGWIHHTVESFGDAASRSATALQFLQRSIEIDRNNGQTWYFLGRYYSSMGKVHDAFVSYRQSIDKSEASADTWCSIGVLYQEQNQPMDALQAYICAVQLDRNHEAAWRDLAILYEACQQPRDALVCYLNAKHCAQVKNEVRSLRLAVQMVSDNKLFGEILKHHANKSIMSSKLNPSLSIILRFLQNLRLNRSILTSNQLMELERLEHNFAIMSQHQVVSRLMATATRHQAVPTAIPTATAVNSLPGNMVTSMAVSPMVNGIIPSPTTVSAVVTTQGIVCSTPSGKERYPMNSIVNGTMDNHLYKDATGMDKSHLKTGKLVSSPVLSNANGVNGVFSPSAPSGVQGYPPVLQTTTSSHKLLPNGPATENGKLNYHHHQGALDGGARYNSVMDTPQDTPSSDVNPSLHTTTNPYQLQTKLTNHMHHHGGTNGSIVSIKPSPPLSHASRSSGADGVLSPTSASLDQRQSPIKEKLGEKEDLLSEDKYLKQSYELSVIPHRPLPPLLQPIGIPFTLPARDVIQTCRKLMCNGSSPKHLHLDKCPPPSKPPSRKQTLPKEELSPPAPTIYLESKKEAMSRALADFCTNPQNPVTVIRGLAAALKLDLGLFSTKTLVESNPQCTVEVRTQAQQPSEENWDSNGTNKVWLCESSRSYSSIAKYAQYQAMTFQESMKRNTNQNTSGEKSSRGTSDASDPCSSKSTSKRKTFKTIKFGTNIDLSDEKKWKLQLQELSKLPWLFRLVSAGNMLSHVGHSILGMNTIQLYMKVPGSRTPGHQENNNYSAININIGPGDCEWFAVPEEYWGEICNLCEKHNINYLSGSWWPVLEDLYHANIPVYRFIQKPGDLVWLNAGTVHWVQAVGWCNNIAWNVGLVSPHQYQMTVERYEWNKFCGYKSIVPIVQLTWNMAQHVRITNPKLFNMMKTCMMRSLWQCQQMLDNLKKNNIDVIWHGRTDEEHSHYCETCEVELFNLLFVRRSESNLQTHLVHCLNCARNLNPDLENFVVLNQYHTDELMRIYDSFTLVSRILSIS</sequence>
<dbReference type="FunFam" id="2.10.110.20:FF:000001">
    <property type="entry name" value="lysine-specific demethylase 6A isoform X2"/>
    <property type="match status" value="1"/>
</dbReference>
<comment type="catalytic activity">
    <reaction evidence="13">
        <text>N(6),N(6),N(6)-trimethyl-L-lysyl(27)-[histone H3] + 2 2-oxoglutarate + 2 O2 = N(6)-methyl-L-lysyl(27)-[histone H3] + 2 formaldehyde + 2 succinate + 2 CO2</text>
        <dbReference type="Rhea" id="RHEA:60224"/>
        <dbReference type="Rhea" id="RHEA-COMP:15535"/>
        <dbReference type="Rhea" id="RHEA-COMP:15544"/>
        <dbReference type="ChEBI" id="CHEBI:15379"/>
        <dbReference type="ChEBI" id="CHEBI:16526"/>
        <dbReference type="ChEBI" id="CHEBI:16810"/>
        <dbReference type="ChEBI" id="CHEBI:16842"/>
        <dbReference type="ChEBI" id="CHEBI:30031"/>
        <dbReference type="ChEBI" id="CHEBI:61929"/>
        <dbReference type="ChEBI" id="CHEBI:61961"/>
        <dbReference type="EC" id="1.14.11.68"/>
    </reaction>
</comment>
<dbReference type="SMART" id="SM00558">
    <property type="entry name" value="JmjC"/>
    <property type="match status" value="1"/>
</dbReference>
<dbReference type="PANTHER" id="PTHR14017">
    <property type="entry name" value="LYSINE-SPECIFIC DEMETHYLASE"/>
    <property type="match status" value="1"/>
</dbReference>
<dbReference type="GO" id="GO:0044666">
    <property type="term" value="C:MLL3/4 complex"/>
    <property type="evidence" value="ECO:0007669"/>
    <property type="project" value="TreeGrafter"/>
</dbReference>
<keyword evidence="3" id="KW-0597">Phosphoprotein</keyword>
<keyword evidence="10" id="KW-0539">Nucleus</keyword>
<dbReference type="InterPro" id="IPR048562">
    <property type="entry name" value="KDM6A_B-like_C-hel"/>
</dbReference>
<accession>H2YC64</accession>
<dbReference type="EC" id="1.14.11.68" evidence="12"/>
<evidence type="ECO:0000256" key="14">
    <source>
        <dbReference type="PROSITE-ProRule" id="PRU00339"/>
    </source>
</evidence>
<feature type="region of interest" description="Disordered" evidence="15">
    <location>
        <begin position="693"/>
        <end position="722"/>
    </location>
</feature>
<evidence type="ECO:0000256" key="12">
    <source>
        <dbReference type="ARBA" id="ARBA00034525"/>
    </source>
</evidence>
<reference evidence="17" key="3">
    <citation type="submission" date="2025-09" db="UniProtKB">
        <authorList>
            <consortium name="Ensembl"/>
        </authorList>
    </citation>
    <scope>IDENTIFICATION</scope>
</reference>
<feature type="region of interest" description="Disordered" evidence="15">
    <location>
        <begin position="582"/>
        <end position="636"/>
    </location>
</feature>
<name>H2YC64_CIOSA</name>
<keyword evidence="8" id="KW-0560">Oxidoreductase</keyword>
<evidence type="ECO:0000256" key="13">
    <source>
        <dbReference type="ARBA" id="ARBA00048695"/>
    </source>
</evidence>
<dbReference type="InterPro" id="IPR011990">
    <property type="entry name" value="TPR-like_helical_dom_sf"/>
</dbReference>
<comment type="cofactor">
    <cofactor evidence="1">
        <name>Fe(2+)</name>
        <dbReference type="ChEBI" id="CHEBI:29033"/>
    </cofactor>
</comment>
<evidence type="ECO:0000256" key="15">
    <source>
        <dbReference type="SAM" id="MobiDB-lite"/>
    </source>
</evidence>
<evidence type="ECO:0000256" key="11">
    <source>
        <dbReference type="ARBA" id="ARBA00034483"/>
    </source>
</evidence>
<keyword evidence="5" id="KW-0862">Zinc</keyword>
<dbReference type="Ensembl" id="ENSCSAVT00000002956.1">
    <property type="protein sequence ID" value="ENSCSAVP00000002912.1"/>
    <property type="gene ID" value="ENSCSAVG00000001740.1"/>
</dbReference>
<evidence type="ECO:0000256" key="7">
    <source>
        <dbReference type="ARBA" id="ARBA00022964"/>
    </source>
</evidence>
<keyword evidence="7" id="KW-0223">Dioxygenase</keyword>
<feature type="region of interest" description="Disordered" evidence="15">
    <location>
        <begin position="540"/>
        <end position="570"/>
    </location>
</feature>
<dbReference type="GO" id="GO:0031490">
    <property type="term" value="F:chromatin DNA binding"/>
    <property type="evidence" value="ECO:0007669"/>
    <property type="project" value="TreeGrafter"/>
</dbReference>
<evidence type="ECO:0000256" key="6">
    <source>
        <dbReference type="ARBA" id="ARBA00022853"/>
    </source>
</evidence>
<dbReference type="SMART" id="SM00028">
    <property type="entry name" value="TPR"/>
    <property type="match status" value="8"/>
</dbReference>
<dbReference type="PROSITE" id="PS50005">
    <property type="entry name" value="TPR"/>
    <property type="match status" value="1"/>
</dbReference>
<dbReference type="GeneTree" id="ENSGT00940000168210"/>
<dbReference type="InterPro" id="IPR051630">
    <property type="entry name" value="Corepressor-Demethylase"/>
</dbReference>
<evidence type="ECO:0000259" key="16">
    <source>
        <dbReference type="PROSITE" id="PS51184"/>
    </source>
</evidence>
<dbReference type="Gene3D" id="1.25.40.10">
    <property type="entry name" value="Tetratricopeptide repeat domain"/>
    <property type="match status" value="2"/>
</dbReference>
<feature type="region of interest" description="Disordered" evidence="15">
    <location>
        <begin position="828"/>
        <end position="858"/>
    </location>
</feature>
<keyword evidence="4" id="KW-0479">Metal-binding</keyword>